<reference evidence="1 2" key="1">
    <citation type="journal article" date="2011" name="PLoS Pathog.">
        <title>Endophytic Life Strategies Decoded by Genome and Transcriptome Analyses of the Mutualistic Root Symbiont Piriformospora indica.</title>
        <authorList>
            <person name="Zuccaro A."/>
            <person name="Lahrmann U."/>
            <person name="Guldener U."/>
            <person name="Langen G."/>
            <person name="Pfiffi S."/>
            <person name="Biedenkopf D."/>
            <person name="Wong P."/>
            <person name="Samans B."/>
            <person name="Grimm C."/>
            <person name="Basiewicz M."/>
            <person name="Murat C."/>
            <person name="Martin F."/>
            <person name="Kogel K.H."/>
        </authorList>
    </citation>
    <scope>NUCLEOTIDE SEQUENCE [LARGE SCALE GENOMIC DNA]</scope>
    <source>
        <strain evidence="1 2">DSM 11827</strain>
    </source>
</reference>
<comment type="caution">
    <text evidence="1">The sequence shown here is derived from an EMBL/GenBank/DDBJ whole genome shotgun (WGS) entry which is preliminary data.</text>
</comment>
<sequence length="198" mass="22063">MNSSKCHVCHRGAQNNLYTEPEAELPSWSDQVGVPQQARFYDRSTQTPVVGTGEIEYAGYPHSAASPDQDVSPPLTNLESEVATSPLTPVELPLDPAGSVPNSAGNRGWWRGLALGPRPRNPPISPPQPSQPFTLCEKVLGRLSDSEDRLMPGCRDYYATRHHLLRIPHTICSPRQKRAAPYAYRMPLTCNLWDFYRI</sequence>
<dbReference type="EMBL" id="CAFZ01000171">
    <property type="protein sequence ID" value="CCA72562.1"/>
    <property type="molecule type" value="Genomic_DNA"/>
</dbReference>
<accession>G4TML9</accession>
<proteinExistence type="predicted"/>
<dbReference type="HOGENOM" id="CLU_1378612_0_0_1"/>
<organism evidence="1 2">
    <name type="scientific">Serendipita indica (strain DSM 11827)</name>
    <name type="common">Root endophyte fungus</name>
    <name type="synonym">Piriformospora indica</name>
    <dbReference type="NCBI Taxonomy" id="1109443"/>
    <lineage>
        <taxon>Eukaryota</taxon>
        <taxon>Fungi</taxon>
        <taxon>Dikarya</taxon>
        <taxon>Basidiomycota</taxon>
        <taxon>Agaricomycotina</taxon>
        <taxon>Agaricomycetes</taxon>
        <taxon>Sebacinales</taxon>
        <taxon>Serendipitaceae</taxon>
        <taxon>Serendipita</taxon>
    </lineage>
</organism>
<name>G4TML9_SERID</name>
<dbReference type="Proteomes" id="UP000007148">
    <property type="component" value="Unassembled WGS sequence"/>
</dbReference>
<dbReference type="InParanoid" id="G4TML9"/>
<protein>
    <submittedName>
        <fullName evidence="1">Uncharacterized protein</fullName>
    </submittedName>
</protein>
<gene>
    <name evidence="1" type="ORF">PIIN_06499</name>
</gene>
<dbReference type="AlphaFoldDB" id="G4TML9"/>
<evidence type="ECO:0000313" key="1">
    <source>
        <dbReference type="EMBL" id="CCA72562.1"/>
    </source>
</evidence>
<evidence type="ECO:0000313" key="2">
    <source>
        <dbReference type="Proteomes" id="UP000007148"/>
    </source>
</evidence>
<keyword evidence="2" id="KW-1185">Reference proteome</keyword>